<dbReference type="GO" id="GO:0016757">
    <property type="term" value="F:glycosyltransferase activity"/>
    <property type="evidence" value="ECO:0007669"/>
    <property type="project" value="UniProtKB-KW"/>
</dbReference>
<dbReference type="InterPro" id="IPR050834">
    <property type="entry name" value="Glycosyltransf_2"/>
</dbReference>
<dbReference type="InterPro" id="IPR029044">
    <property type="entry name" value="Nucleotide-diphossugar_trans"/>
</dbReference>
<comment type="similarity">
    <text evidence="1">Belongs to the glycosyltransferase 2 family.</text>
</comment>
<dbReference type="CDD" id="cd00761">
    <property type="entry name" value="Glyco_tranf_GTA_type"/>
    <property type="match status" value="1"/>
</dbReference>
<dbReference type="RefSeq" id="WP_071467980.1">
    <property type="nucleotide sequence ID" value="NZ_MEHT01000001.1"/>
</dbReference>
<accession>A0A2W7Q015</accession>
<keyword evidence="3" id="KW-0808">Transferase</keyword>
<evidence type="ECO:0000313" key="5">
    <source>
        <dbReference type="EMBL" id="PZX41203.1"/>
    </source>
</evidence>
<evidence type="ECO:0000256" key="2">
    <source>
        <dbReference type="ARBA" id="ARBA00022676"/>
    </source>
</evidence>
<evidence type="ECO:0000256" key="3">
    <source>
        <dbReference type="ARBA" id="ARBA00022679"/>
    </source>
</evidence>
<gene>
    <name evidence="5" type="ORF">LY56_02406</name>
</gene>
<dbReference type="OrthoDB" id="7527830at2"/>
<dbReference type="Gene3D" id="3.90.550.10">
    <property type="entry name" value="Spore Coat Polysaccharide Biosynthesis Protein SpsA, Chain A"/>
    <property type="match status" value="1"/>
</dbReference>
<evidence type="ECO:0000313" key="6">
    <source>
        <dbReference type="Proteomes" id="UP000249364"/>
    </source>
</evidence>
<keyword evidence="2" id="KW-0328">Glycosyltransferase</keyword>
<dbReference type="AlphaFoldDB" id="A0A2W7Q015"/>
<comment type="caution">
    <text evidence="5">The sequence shown here is derived from an EMBL/GenBank/DDBJ whole genome shotgun (WGS) entry which is preliminary data.</text>
</comment>
<reference evidence="5 6" key="1">
    <citation type="submission" date="2018-06" db="EMBL/GenBank/DDBJ databases">
        <title>Genomic Encyclopedia of Archaeal and Bacterial Type Strains, Phase II (KMG-II): from individual species to whole genera.</title>
        <authorList>
            <person name="Goeker M."/>
        </authorList>
    </citation>
    <scope>NUCLEOTIDE SEQUENCE [LARGE SCALE GENOMIC DNA]</scope>
    <source>
        <strain evidence="5 6">DSM 13087</strain>
    </source>
</reference>
<dbReference type="STRING" id="121821.GCA_001870675_00086"/>
<dbReference type="PANTHER" id="PTHR43685">
    <property type="entry name" value="GLYCOSYLTRANSFERASE"/>
    <property type="match status" value="1"/>
</dbReference>
<dbReference type="PANTHER" id="PTHR43685:SF5">
    <property type="entry name" value="GLYCOSYLTRANSFERASE EPSE-RELATED"/>
    <property type="match status" value="1"/>
</dbReference>
<keyword evidence="6" id="KW-1185">Reference proteome</keyword>
<organism evidence="5 6">
    <name type="scientific">Roseinatronobacter thiooxidans</name>
    <dbReference type="NCBI Taxonomy" id="121821"/>
    <lineage>
        <taxon>Bacteria</taxon>
        <taxon>Pseudomonadati</taxon>
        <taxon>Pseudomonadota</taxon>
        <taxon>Alphaproteobacteria</taxon>
        <taxon>Rhodobacterales</taxon>
        <taxon>Paracoccaceae</taxon>
        <taxon>Roseinatronobacter</taxon>
    </lineage>
</organism>
<protein>
    <submittedName>
        <fullName evidence="5">Succinoglycan biosynthesis protein ExoO</fullName>
    </submittedName>
</protein>
<dbReference type="SUPFAM" id="SSF53448">
    <property type="entry name" value="Nucleotide-diphospho-sugar transferases"/>
    <property type="match status" value="1"/>
</dbReference>
<dbReference type="Pfam" id="PF00535">
    <property type="entry name" value="Glycos_transf_2"/>
    <property type="match status" value="1"/>
</dbReference>
<dbReference type="Proteomes" id="UP000249364">
    <property type="component" value="Unassembled WGS sequence"/>
</dbReference>
<evidence type="ECO:0000256" key="1">
    <source>
        <dbReference type="ARBA" id="ARBA00006739"/>
    </source>
</evidence>
<evidence type="ECO:0000259" key="4">
    <source>
        <dbReference type="Pfam" id="PF00535"/>
    </source>
</evidence>
<proteinExistence type="inferred from homology"/>
<dbReference type="InterPro" id="IPR001173">
    <property type="entry name" value="Glyco_trans_2-like"/>
</dbReference>
<dbReference type="EMBL" id="QKZQ01000011">
    <property type="protein sequence ID" value="PZX41203.1"/>
    <property type="molecule type" value="Genomic_DNA"/>
</dbReference>
<feature type="domain" description="Glycosyltransferase 2-like" evidence="4">
    <location>
        <begin position="9"/>
        <end position="136"/>
    </location>
</feature>
<sequence>MTADAPQVSVLVAAWCAARTLPHAVASALAQHGVRVEVIIVDDASPDDSFACAQALAADPRVHALRLGTNAGPAAARNLALSHARAPWVAVLDADDLMRPDRLARMLALAQTAPADVVLGNLCEVTGQSDRAAAAQFGRAFVAHADMPLRWDLPTYIRGNFEGGDGRTLGYLKPMISRDFLSRHRIGYTESLRNGEDFHLILSCYGAGARVWFSPEPDYLYFRHNASVSHRADPAHMRQLVAADRAFADAQSDPKLRQLMHQRIRQIEQLGTAETIMAALRAQRAGPAVSALLRNPAALPRLLRQLSQAVRKRI</sequence>
<name>A0A2W7Q015_9RHOB</name>